<dbReference type="Gene3D" id="3.40.50.620">
    <property type="entry name" value="HUPs"/>
    <property type="match status" value="1"/>
</dbReference>
<protein>
    <submittedName>
        <fullName evidence="1">Agenet domain-containing protein</fullName>
    </submittedName>
</protein>
<evidence type="ECO:0000313" key="2">
    <source>
        <dbReference type="Proteomes" id="UP001151760"/>
    </source>
</evidence>
<sequence length="342" mass="37191">MLPTDCSADLTEIYNTPEHNEGEIKAIKKMTPEELKVELRSDIELIQVTEPTKREAGVIVSSVDELVDKLKNEAHGYKRKSYTRKSNPSDKQLMIRPCYPSIYHKNTMPSVISEVCVVTNNSWKVEDLGACLCSALSHSTSLVMGLLQLHIEYPLPPAGEGKVDETYEALCKDLRPSLVWSQEEGWILSTVDGRTAGDAQLIFPSQKGTDSEREEANDADKSLVEGETEMQSSEAMDVAICEDVKMDDLESIDSISIIGVQESNAAAAAFDKGTDSEKEEVDDAEAVGDSPLDAYGNGISLDSLVEGETKIQKAMDAAVCKDVKMDDLESIEGNAAATAAAF</sequence>
<gene>
    <name evidence="1" type="ORF">Tco_0819263</name>
</gene>
<dbReference type="EMBL" id="BQNB010012015">
    <property type="protein sequence ID" value="GJS98093.1"/>
    <property type="molecule type" value="Genomic_DNA"/>
</dbReference>
<comment type="caution">
    <text evidence="1">The sequence shown here is derived from an EMBL/GenBank/DDBJ whole genome shotgun (WGS) entry which is preliminary data.</text>
</comment>
<feature type="non-terminal residue" evidence="1">
    <location>
        <position position="342"/>
    </location>
</feature>
<dbReference type="InterPro" id="IPR014729">
    <property type="entry name" value="Rossmann-like_a/b/a_fold"/>
</dbReference>
<organism evidence="1 2">
    <name type="scientific">Tanacetum coccineum</name>
    <dbReference type="NCBI Taxonomy" id="301880"/>
    <lineage>
        <taxon>Eukaryota</taxon>
        <taxon>Viridiplantae</taxon>
        <taxon>Streptophyta</taxon>
        <taxon>Embryophyta</taxon>
        <taxon>Tracheophyta</taxon>
        <taxon>Spermatophyta</taxon>
        <taxon>Magnoliopsida</taxon>
        <taxon>eudicotyledons</taxon>
        <taxon>Gunneridae</taxon>
        <taxon>Pentapetalae</taxon>
        <taxon>asterids</taxon>
        <taxon>campanulids</taxon>
        <taxon>Asterales</taxon>
        <taxon>Asteraceae</taxon>
        <taxon>Asteroideae</taxon>
        <taxon>Anthemideae</taxon>
        <taxon>Anthemidinae</taxon>
        <taxon>Tanacetum</taxon>
    </lineage>
</organism>
<dbReference type="PANTHER" id="PTHR36805">
    <property type="entry name" value="AGENET DOMAIN-CONTAINING PROTEIN"/>
    <property type="match status" value="1"/>
</dbReference>
<reference evidence="1" key="2">
    <citation type="submission" date="2022-01" db="EMBL/GenBank/DDBJ databases">
        <authorList>
            <person name="Yamashiro T."/>
            <person name="Shiraishi A."/>
            <person name="Satake H."/>
            <person name="Nakayama K."/>
        </authorList>
    </citation>
    <scope>NUCLEOTIDE SEQUENCE</scope>
</reference>
<dbReference type="Proteomes" id="UP001151760">
    <property type="component" value="Unassembled WGS sequence"/>
</dbReference>
<dbReference type="PANTHER" id="PTHR36805:SF7">
    <property type="entry name" value="AGENET DOMAIN-CONTAINING PROTEIN"/>
    <property type="match status" value="1"/>
</dbReference>
<accession>A0ABQ5AAE3</accession>
<proteinExistence type="predicted"/>
<reference evidence="1" key="1">
    <citation type="journal article" date="2022" name="Int. J. Mol. Sci.">
        <title>Draft Genome of Tanacetum Coccineum: Genomic Comparison of Closely Related Tanacetum-Family Plants.</title>
        <authorList>
            <person name="Yamashiro T."/>
            <person name="Shiraishi A."/>
            <person name="Nakayama K."/>
            <person name="Satake H."/>
        </authorList>
    </citation>
    <scope>NUCLEOTIDE SEQUENCE</scope>
</reference>
<keyword evidence="2" id="KW-1185">Reference proteome</keyword>
<evidence type="ECO:0000313" key="1">
    <source>
        <dbReference type="EMBL" id="GJS98093.1"/>
    </source>
</evidence>
<name>A0ABQ5AAE3_9ASTR</name>